<dbReference type="Proteomes" id="UP000031246">
    <property type="component" value="Unassembled WGS sequence"/>
</dbReference>
<evidence type="ECO:0000256" key="1">
    <source>
        <dbReference type="SAM" id="Phobius"/>
    </source>
</evidence>
<comment type="caution">
    <text evidence="4">The sequence shown here is derived from an EMBL/GenBank/DDBJ whole genome shotgun (WGS) entry which is preliminary data.</text>
</comment>
<protein>
    <recommendedName>
        <fullName evidence="6">Peptidase C39 domain-containing protein</fullName>
    </recommendedName>
</protein>
<dbReference type="SUPFAM" id="SSF52833">
    <property type="entry name" value="Thioredoxin-like"/>
    <property type="match status" value="1"/>
</dbReference>
<accession>A0A0C1FYM6</accession>
<dbReference type="CDD" id="cd12921">
    <property type="entry name" value="VKOR_4"/>
    <property type="match status" value="1"/>
</dbReference>
<dbReference type="AlphaFoldDB" id="A0A0C1FYM6"/>
<dbReference type="Pfam" id="PF13462">
    <property type="entry name" value="Thioredoxin_4"/>
    <property type="match status" value="1"/>
</dbReference>
<dbReference type="Gene3D" id="1.20.1440.130">
    <property type="entry name" value="VKOR domain"/>
    <property type="match status" value="1"/>
</dbReference>
<dbReference type="CDD" id="cd02972">
    <property type="entry name" value="DsbA_family"/>
    <property type="match status" value="1"/>
</dbReference>
<feature type="transmembrane region" description="Helical" evidence="1">
    <location>
        <begin position="310"/>
        <end position="332"/>
    </location>
</feature>
<name>A0A0C1FYM6_9SPHI</name>
<keyword evidence="1" id="KW-0472">Membrane</keyword>
<feature type="domain" description="Peptidase C39" evidence="2">
    <location>
        <begin position="16"/>
        <end position="125"/>
    </location>
</feature>
<dbReference type="GO" id="GO:0008233">
    <property type="term" value="F:peptidase activity"/>
    <property type="evidence" value="ECO:0007669"/>
    <property type="project" value="InterPro"/>
</dbReference>
<feature type="transmembrane region" description="Helical" evidence="1">
    <location>
        <begin position="143"/>
        <end position="162"/>
    </location>
</feature>
<evidence type="ECO:0000313" key="4">
    <source>
        <dbReference type="EMBL" id="KIA96913.1"/>
    </source>
</evidence>
<feature type="transmembrane region" description="Helical" evidence="1">
    <location>
        <begin position="168"/>
        <end position="192"/>
    </location>
</feature>
<dbReference type="GO" id="GO:0016020">
    <property type="term" value="C:membrane"/>
    <property type="evidence" value="ECO:0007669"/>
    <property type="project" value="InterPro"/>
</dbReference>
<dbReference type="Gene3D" id="3.90.70.10">
    <property type="entry name" value="Cysteine proteinases"/>
    <property type="match status" value="1"/>
</dbReference>
<dbReference type="RefSeq" id="WP_039470578.1">
    <property type="nucleotide sequence ID" value="NZ_JSYN01000001.1"/>
</dbReference>
<dbReference type="InterPro" id="IPR012336">
    <property type="entry name" value="Thioredoxin-like_fold"/>
</dbReference>
<evidence type="ECO:0000313" key="5">
    <source>
        <dbReference type="Proteomes" id="UP000031246"/>
    </source>
</evidence>
<dbReference type="InterPro" id="IPR036249">
    <property type="entry name" value="Thioredoxin-like_sf"/>
</dbReference>
<feature type="transmembrane region" description="Helical" evidence="1">
    <location>
        <begin position="228"/>
        <end position="248"/>
    </location>
</feature>
<keyword evidence="1" id="KW-0812">Transmembrane</keyword>
<proteinExistence type="predicted"/>
<keyword evidence="1" id="KW-1133">Transmembrane helix</keyword>
<organism evidence="4 5">
    <name type="scientific">Pedobacter kyungheensis</name>
    <dbReference type="NCBI Taxonomy" id="1069985"/>
    <lineage>
        <taxon>Bacteria</taxon>
        <taxon>Pseudomonadati</taxon>
        <taxon>Bacteroidota</taxon>
        <taxon>Sphingobacteriia</taxon>
        <taxon>Sphingobacteriales</taxon>
        <taxon>Sphingobacteriaceae</taxon>
        <taxon>Pedobacter</taxon>
    </lineage>
</organism>
<dbReference type="EMBL" id="JSYN01000001">
    <property type="protein sequence ID" value="KIA96913.1"/>
    <property type="molecule type" value="Genomic_DNA"/>
</dbReference>
<dbReference type="InterPro" id="IPR005074">
    <property type="entry name" value="Peptidase_C39"/>
</dbReference>
<dbReference type="Pfam" id="PF03412">
    <property type="entry name" value="Peptidase_C39"/>
    <property type="match status" value="1"/>
</dbReference>
<evidence type="ECO:0000259" key="2">
    <source>
        <dbReference type="Pfam" id="PF03412"/>
    </source>
</evidence>
<dbReference type="InterPro" id="IPR038354">
    <property type="entry name" value="VKOR_sf"/>
</dbReference>
<keyword evidence="5" id="KW-1185">Reference proteome</keyword>
<dbReference type="GO" id="GO:0006508">
    <property type="term" value="P:proteolysis"/>
    <property type="evidence" value="ECO:0007669"/>
    <property type="project" value="InterPro"/>
</dbReference>
<feature type="transmembrane region" description="Helical" evidence="1">
    <location>
        <begin position="254"/>
        <end position="273"/>
    </location>
</feature>
<feature type="transmembrane region" description="Helical" evidence="1">
    <location>
        <begin position="280"/>
        <end position="304"/>
    </location>
</feature>
<sequence length="524" mass="59716">MKLNISRSGTDYIVFTLLKVIKVRANNNTISDMLRSHPDYPSLLSISDCLTKLKVINKAYKIKKSEYDPTELIFPFLASVNDSKRKFILVHSIKNGQVYYQDDIVHANVPENNFLKIWDGVVLHAKGDIGSGEANYWDNRIKYILNLLIFPTVLLVILWIAFTLYKNGLITIPFPGLLFTKLIGVVVSIILLSQGFSLGKSILQNFCKVGKSDCSKLLRSDAAKLTSWLSWSEIGFFYFTGTFCAILLQPTLTYLLVWLNLLCLPYSIYSISYQYKTNKWCVLCSTVQILLWGEFLNAVALALFGDFRAIHLLDFINLFFYLVVPIVVWSFLKPLLNYKAEAVGVKFQLQSFKNNPRLFNQALYNQARYAVPDNLKPIILGNADGEIVITVVSDPFCSPCLLAHSIAREWAIEEQNIKIKMLFHVVDDETDLGAKVASHILAINEKDPVLAEMALEEWYSGQIKDFNLLTEKYTAEKTLESLTVEQMQKDWCRVADITYTPTVFINGYKIPMPYKIEDAKYLLS</sequence>
<dbReference type="OrthoDB" id="1100563at2"/>
<gene>
    <name evidence="4" type="ORF">OC25_00430</name>
</gene>
<reference evidence="4 5" key="1">
    <citation type="submission" date="2014-10" db="EMBL/GenBank/DDBJ databases">
        <title>Pedobacter Kyungheensis.</title>
        <authorList>
            <person name="Anderson B.M."/>
            <person name="Newman J.D."/>
        </authorList>
    </citation>
    <scope>NUCLEOTIDE SEQUENCE [LARGE SCALE GENOMIC DNA]</scope>
    <source>
        <strain evidence="4 5">KACC 16221</strain>
    </source>
</reference>
<evidence type="ECO:0008006" key="6">
    <source>
        <dbReference type="Google" id="ProtNLM"/>
    </source>
</evidence>
<evidence type="ECO:0000259" key="3">
    <source>
        <dbReference type="Pfam" id="PF13462"/>
    </source>
</evidence>
<dbReference type="GO" id="GO:0005524">
    <property type="term" value="F:ATP binding"/>
    <property type="evidence" value="ECO:0007669"/>
    <property type="project" value="InterPro"/>
</dbReference>
<feature type="domain" description="Thioredoxin-like fold" evidence="3">
    <location>
        <begin position="376"/>
        <end position="520"/>
    </location>
</feature>
<dbReference type="Gene3D" id="3.40.30.10">
    <property type="entry name" value="Glutaredoxin"/>
    <property type="match status" value="1"/>
</dbReference>